<sequence length="114" mass="12689">MLYPGSNCFQRSASRILSEHGWVEGDALDLPFMDGWFDASTMGYGSRVSILDFNKSNESLTSAIMVTPTYLLMIGMDDRQYCCTCYLSGYGLAAQIFLPNPRSGFFLVQVLCVL</sequence>
<keyword evidence="2" id="KW-1185">Reference proteome</keyword>
<organism evidence="1 2">
    <name type="scientific">Vigna mungo</name>
    <name type="common">Black gram</name>
    <name type="synonym">Phaseolus mungo</name>
    <dbReference type="NCBI Taxonomy" id="3915"/>
    <lineage>
        <taxon>Eukaryota</taxon>
        <taxon>Viridiplantae</taxon>
        <taxon>Streptophyta</taxon>
        <taxon>Embryophyta</taxon>
        <taxon>Tracheophyta</taxon>
        <taxon>Spermatophyta</taxon>
        <taxon>Magnoliopsida</taxon>
        <taxon>eudicotyledons</taxon>
        <taxon>Gunneridae</taxon>
        <taxon>Pentapetalae</taxon>
        <taxon>rosids</taxon>
        <taxon>fabids</taxon>
        <taxon>Fabales</taxon>
        <taxon>Fabaceae</taxon>
        <taxon>Papilionoideae</taxon>
        <taxon>50 kb inversion clade</taxon>
        <taxon>NPAAA clade</taxon>
        <taxon>indigoferoid/millettioid clade</taxon>
        <taxon>Phaseoleae</taxon>
        <taxon>Vigna</taxon>
    </lineage>
</organism>
<reference evidence="1 2" key="1">
    <citation type="journal article" date="2023" name="Life. Sci Alliance">
        <title>Evolutionary insights into 3D genome organization and epigenetic landscape of Vigna mungo.</title>
        <authorList>
            <person name="Junaid A."/>
            <person name="Singh B."/>
            <person name="Bhatia S."/>
        </authorList>
    </citation>
    <scope>NUCLEOTIDE SEQUENCE [LARGE SCALE GENOMIC DNA]</scope>
    <source>
        <strain evidence="1">Urdbean</strain>
    </source>
</reference>
<name>A0AAQ3RYS6_VIGMU</name>
<evidence type="ECO:0000313" key="1">
    <source>
        <dbReference type="EMBL" id="WVZ11312.1"/>
    </source>
</evidence>
<evidence type="ECO:0000313" key="2">
    <source>
        <dbReference type="Proteomes" id="UP001374535"/>
    </source>
</evidence>
<protein>
    <submittedName>
        <fullName evidence="1">Uncharacterized protein</fullName>
    </submittedName>
</protein>
<proteinExistence type="predicted"/>
<accession>A0AAQ3RYS6</accession>
<dbReference type="Proteomes" id="UP001374535">
    <property type="component" value="Chromosome 5"/>
</dbReference>
<dbReference type="EMBL" id="CP144696">
    <property type="protein sequence ID" value="WVZ11312.1"/>
    <property type="molecule type" value="Genomic_DNA"/>
</dbReference>
<dbReference type="AlphaFoldDB" id="A0AAQ3RYS6"/>
<gene>
    <name evidence="1" type="ORF">V8G54_015842</name>
</gene>